<dbReference type="EMBL" id="JAUYZG010000017">
    <property type="protein sequence ID" value="KAK2884148.1"/>
    <property type="molecule type" value="Genomic_DNA"/>
</dbReference>
<protein>
    <submittedName>
        <fullName evidence="1">Uncharacterized protein</fullName>
    </submittedName>
</protein>
<gene>
    <name evidence="1" type="ORF">Q8A67_017785</name>
</gene>
<name>A0AA88PIM8_9TELE</name>
<evidence type="ECO:0000313" key="2">
    <source>
        <dbReference type="Proteomes" id="UP001187343"/>
    </source>
</evidence>
<sequence length="296" mass="31930">MRTRFTPPSASSVSLGKLGVGGVGESPISSGFSASHHLHPPPPPLRVWLESLLRERVRESECLEGDGPGPISSPCLLLLLLLEARHLPQLLLGATATLIDNEPKGAAIIVAGRFGNFSGFQFLPFRIHQAPSAPLSVSGICPSTPPLTLSPVLPLSSPPLWTVQAFVRCLLESRSVGNPERLTTPQRSGASAGASSVCTIQRQIKDALWFSLSLVLPRLLPLRIHPLFFFKSKRKVSCVAKHGSFCVFVRVCYRKSLLGGQSGDPGDDRHDISSEEVLTDPELVRHEGFQDEGEGK</sequence>
<evidence type="ECO:0000313" key="1">
    <source>
        <dbReference type="EMBL" id="KAK2884148.1"/>
    </source>
</evidence>
<accession>A0AA88PIM8</accession>
<organism evidence="1 2">
    <name type="scientific">Cirrhinus molitorella</name>
    <name type="common">mud carp</name>
    <dbReference type="NCBI Taxonomy" id="172907"/>
    <lineage>
        <taxon>Eukaryota</taxon>
        <taxon>Metazoa</taxon>
        <taxon>Chordata</taxon>
        <taxon>Craniata</taxon>
        <taxon>Vertebrata</taxon>
        <taxon>Euteleostomi</taxon>
        <taxon>Actinopterygii</taxon>
        <taxon>Neopterygii</taxon>
        <taxon>Teleostei</taxon>
        <taxon>Ostariophysi</taxon>
        <taxon>Cypriniformes</taxon>
        <taxon>Cyprinidae</taxon>
        <taxon>Labeoninae</taxon>
        <taxon>Labeonini</taxon>
        <taxon>Cirrhinus</taxon>
    </lineage>
</organism>
<proteinExistence type="predicted"/>
<comment type="caution">
    <text evidence="1">The sequence shown here is derived from an EMBL/GenBank/DDBJ whole genome shotgun (WGS) entry which is preliminary data.</text>
</comment>
<reference evidence="1" key="1">
    <citation type="submission" date="2023-08" db="EMBL/GenBank/DDBJ databases">
        <title>Chromosome-level Genome Assembly of mud carp (Cirrhinus molitorella).</title>
        <authorList>
            <person name="Liu H."/>
        </authorList>
    </citation>
    <scope>NUCLEOTIDE SEQUENCE</scope>
    <source>
        <strain evidence="1">Prfri</strain>
        <tissue evidence="1">Muscle</tissue>
    </source>
</reference>
<dbReference type="AlphaFoldDB" id="A0AA88PIM8"/>
<dbReference type="Proteomes" id="UP001187343">
    <property type="component" value="Unassembled WGS sequence"/>
</dbReference>
<keyword evidence="2" id="KW-1185">Reference proteome</keyword>